<sequence length="83" mass="8421">LNPAPPSPVRGSVRGLQSGAGARSSPARDPPSPLGSAGSNPDAAGAEASPRAAGLPRPPYALASPAFKGRRRPRVTFEQPRTQ</sequence>
<feature type="compositionally biased region" description="Low complexity" evidence="1">
    <location>
        <begin position="43"/>
        <end position="53"/>
    </location>
</feature>
<organism evidence="2 3">
    <name type="scientific">Saguinus oedipus</name>
    <name type="common">Cotton-top tamarin</name>
    <name type="synonym">Oedipomidas oedipus</name>
    <dbReference type="NCBI Taxonomy" id="9490"/>
    <lineage>
        <taxon>Eukaryota</taxon>
        <taxon>Metazoa</taxon>
        <taxon>Chordata</taxon>
        <taxon>Craniata</taxon>
        <taxon>Vertebrata</taxon>
        <taxon>Euteleostomi</taxon>
        <taxon>Mammalia</taxon>
        <taxon>Eutheria</taxon>
        <taxon>Euarchontoglires</taxon>
        <taxon>Primates</taxon>
        <taxon>Haplorrhini</taxon>
        <taxon>Platyrrhini</taxon>
        <taxon>Cebidae</taxon>
        <taxon>Callitrichinae</taxon>
        <taxon>Saguinus</taxon>
    </lineage>
</organism>
<name>A0ABQ9VDW5_SAGOE</name>
<reference evidence="2 3" key="1">
    <citation type="submission" date="2023-05" db="EMBL/GenBank/DDBJ databases">
        <title>B98-5 Cell Line De Novo Hybrid Assembly: An Optical Mapping Approach.</title>
        <authorList>
            <person name="Kananen K."/>
            <person name="Auerbach J.A."/>
            <person name="Kautto E."/>
            <person name="Blachly J.S."/>
        </authorList>
    </citation>
    <scope>NUCLEOTIDE SEQUENCE [LARGE SCALE GENOMIC DNA]</scope>
    <source>
        <strain evidence="2">B95-8</strain>
        <tissue evidence="2">Cell line</tissue>
    </source>
</reference>
<dbReference type="EMBL" id="JASSZA010000006">
    <property type="protein sequence ID" value="KAK2107561.1"/>
    <property type="molecule type" value="Genomic_DNA"/>
</dbReference>
<gene>
    <name evidence="2" type="ORF">P7K49_012726</name>
</gene>
<keyword evidence="3" id="KW-1185">Reference proteome</keyword>
<feature type="non-terminal residue" evidence="2">
    <location>
        <position position="83"/>
    </location>
</feature>
<feature type="region of interest" description="Disordered" evidence="1">
    <location>
        <begin position="1"/>
        <end position="83"/>
    </location>
</feature>
<evidence type="ECO:0000313" key="2">
    <source>
        <dbReference type="EMBL" id="KAK2107561.1"/>
    </source>
</evidence>
<comment type="caution">
    <text evidence="2">The sequence shown here is derived from an EMBL/GenBank/DDBJ whole genome shotgun (WGS) entry which is preliminary data.</text>
</comment>
<proteinExistence type="predicted"/>
<dbReference type="Proteomes" id="UP001266305">
    <property type="component" value="Unassembled WGS sequence"/>
</dbReference>
<evidence type="ECO:0000256" key="1">
    <source>
        <dbReference type="SAM" id="MobiDB-lite"/>
    </source>
</evidence>
<accession>A0ABQ9VDW5</accession>
<evidence type="ECO:0000313" key="3">
    <source>
        <dbReference type="Proteomes" id="UP001266305"/>
    </source>
</evidence>
<protein>
    <submittedName>
        <fullName evidence="2">Uncharacterized protein</fullName>
    </submittedName>
</protein>
<feature type="non-terminal residue" evidence="2">
    <location>
        <position position="1"/>
    </location>
</feature>